<dbReference type="AlphaFoldDB" id="A0AAU2GVB9"/>
<dbReference type="EMBL" id="CP108253">
    <property type="protein sequence ID" value="WTU40024.1"/>
    <property type="molecule type" value="Genomic_DNA"/>
</dbReference>
<evidence type="ECO:0000313" key="3">
    <source>
        <dbReference type="EMBL" id="WTU40024.1"/>
    </source>
</evidence>
<keyword evidence="2" id="KW-0812">Transmembrane</keyword>
<proteinExistence type="predicted"/>
<keyword evidence="2" id="KW-0472">Membrane</keyword>
<organism evidence="3">
    <name type="scientific">Streptomyces sp. NBC_00060</name>
    <dbReference type="NCBI Taxonomy" id="2975636"/>
    <lineage>
        <taxon>Bacteria</taxon>
        <taxon>Bacillati</taxon>
        <taxon>Actinomycetota</taxon>
        <taxon>Actinomycetes</taxon>
        <taxon>Kitasatosporales</taxon>
        <taxon>Streptomycetaceae</taxon>
        <taxon>Streptomyces</taxon>
    </lineage>
</organism>
<feature type="transmembrane region" description="Helical" evidence="2">
    <location>
        <begin position="226"/>
        <end position="246"/>
    </location>
</feature>
<reference evidence="3" key="1">
    <citation type="submission" date="2022-10" db="EMBL/GenBank/DDBJ databases">
        <title>The complete genomes of actinobacterial strains from the NBC collection.</title>
        <authorList>
            <person name="Joergensen T.S."/>
            <person name="Alvarez Arevalo M."/>
            <person name="Sterndorff E.B."/>
            <person name="Faurdal D."/>
            <person name="Vuksanovic O."/>
            <person name="Mourched A.-S."/>
            <person name="Charusanti P."/>
            <person name="Shaw S."/>
            <person name="Blin K."/>
            <person name="Weber T."/>
        </authorList>
    </citation>
    <scope>NUCLEOTIDE SEQUENCE</scope>
    <source>
        <strain evidence="3">NBC_00060</strain>
    </source>
</reference>
<dbReference type="InterPro" id="IPR027417">
    <property type="entry name" value="P-loop_NTPase"/>
</dbReference>
<feature type="compositionally biased region" description="Basic and acidic residues" evidence="1">
    <location>
        <begin position="1"/>
        <end position="13"/>
    </location>
</feature>
<feature type="region of interest" description="Disordered" evidence="1">
    <location>
        <begin position="1"/>
        <end position="50"/>
    </location>
</feature>
<feature type="transmembrane region" description="Helical" evidence="2">
    <location>
        <begin position="81"/>
        <end position="100"/>
    </location>
</feature>
<dbReference type="SUPFAM" id="SSF52540">
    <property type="entry name" value="P-loop containing nucleoside triphosphate hydrolases"/>
    <property type="match status" value="1"/>
</dbReference>
<evidence type="ECO:0000256" key="1">
    <source>
        <dbReference type="SAM" id="MobiDB-lite"/>
    </source>
</evidence>
<feature type="transmembrane region" description="Helical" evidence="2">
    <location>
        <begin position="129"/>
        <end position="150"/>
    </location>
</feature>
<sequence length="791" mass="84971">MDTEGTHDARGTEARSVPRPAAPPPVPALPPAFPPQPARPPGRPPLGEWLRTPRAAAEPGLWRYGHRPRPTDAVHRVPDRALLSGAVIALLGAVLVWSLWRNGYVPHRMVLLELFTPSDWWGLHRRPPAALTALAAYNSLVAVAVIYVFGHFGNWREVFRRYAVDHPQPARAVRTALVAVALAWFVIWADDWLPFYSLAFGVVPHSWIFSDDPVATKDATDTVTTVYHVVVVVAALWVCGRAGDWLGLFRERTGRAPDGRTAAPAGAPADRTPADWPQLREAGQHAAADRLAADAESGRMNDVDCARVRRAWTSVVADPARLPAFTDAVLRDGSRACLHPSGDRDLPARAATHDLLTSQVRIGRFADLENNPPARRGAGAAVDPAALGTSLLALGPSGAGKTRQLVRPVVESLALQALAGQAAVVAVGAAGTPLGADEAYDVIVRPGDPASEYDLDLYGGTADPDEAAALLAEACAGDLPDADVRRAATALAQLLGPYRAAYGRFPSVPRLRELLDGSGDALDELRADLDRQAHPALHRELDARARQADIPGDPGLVLADRLACLDRPAFAAFFDTTGHSRPFSLRALEHPVRVRVDLPERAHPEAARLLNRLLLAQFTTNAVARQDRSLFACLVLDDATHAVTAGSVRALQRLRQANAGVVLTLRALGDVPERLHTSLLAAVGCHMAFCGVTTWDGQLLAQLWGTEWVETTEVAKHAVFADQPLTRALHSLRKLATGKPVTRDAVTVRKVERERWSASQLAHQVPAGHAVLSLTDVGGEHAPPLLVDLRG</sequence>
<evidence type="ECO:0000256" key="2">
    <source>
        <dbReference type="SAM" id="Phobius"/>
    </source>
</evidence>
<feature type="transmembrane region" description="Helical" evidence="2">
    <location>
        <begin position="171"/>
        <end position="189"/>
    </location>
</feature>
<protein>
    <submittedName>
        <fullName evidence="3">ATP/GTP-binding protein</fullName>
    </submittedName>
</protein>
<keyword evidence="2" id="KW-1133">Transmembrane helix</keyword>
<dbReference type="Gene3D" id="3.40.50.300">
    <property type="entry name" value="P-loop containing nucleotide triphosphate hydrolases"/>
    <property type="match status" value="1"/>
</dbReference>
<feature type="compositionally biased region" description="Pro residues" evidence="1">
    <location>
        <begin position="20"/>
        <end position="44"/>
    </location>
</feature>
<accession>A0AAU2GVB9</accession>
<gene>
    <name evidence="3" type="ORF">OHV25_10745</name>
</gene>
<name>A0AAU2GVB9_9ACTN</name>